<accession>A0A4Y8VQE3</accession>
<reference evidence="2 3" key="1">
    <citation type="submission" date="2019-02" db="EMBL/GenBank/DDBJ databases">
        <title>Draft Genome Sequence of the Prevotella sp. BCRC 81118, Isolated from Human Feces.</title>
        <authorList>
            <person name="Huang C.-H."/>
        </authorList>
    </citation>
    <scope>NUCLEOTIDE SEQUENCE [LARGE SCALE GENOMIC DNA]</scope>
    <source>
        <strain evidence="2 3">BCRC 81118</strain>
    </source>
</reference>
<keyword evidence="3" id="KW-1185">Reference proteome</keyword>
<dbReference type="Proteomes" id="UP000297872">
    <property type="component" value="Unassembled WGS sequence"/>
</dbReference>
<feature type="signal peptide" evidence="1">
    <location>
        <begin position="1"/>
        <end position="23"/>
    </location>
</feature>
<sequence length="347" mass="39543">MRKSIKYLLTLIFCISSFSAAMAVDVTLTVDEGFVRPSGMDAAERNLAKVLTEINRAQSSHDIVSVKNLQMTEFAKKSLARLWAVTPFYVDDEDVVERCWPFANGTMTVYHIPLIITPEGEDFGTNTYQDAVVEFNSRGVITDFRFAMDSQTGMSMDRCGSKSVVSQEREMIVMRYVEQFRTAYNQKDLGTIGKFFADDARIITGNVIMKKMNGMDENEKAQFMVKYTEQTKTQYMANLRRAFARNKWIDVQFKQIGPDGFPSGGCREGISMSKDGKFYGVRLQQSWKSSTYSDEGYLFLMWEFFDDGREPVVHVRAWQPMYVGKEKQEPNLDIMSLSGLGAGIIRE</sequence>
<dbReference type="EMBL" id="SGVY01000011">
    <property type="protein sequence ID" value="TFH82637.1"/>
    <property type="molecule type" value="Genomic_DNA"/>
</dbReference>
<proteinExistence type="predicted"/>
<evidence type="ECO:0000256" key="1">
    <source>
        <dbReference type="SAM" id="SignalP"/>
    </source>
</evidence>
<dbReference type="GeneID" id="302994821"/>
<feature type="chain" id="PRO_5021290255" description="Nuclear transport factor 2 family protein" evidence="1">
    <location>
        <begin position="24"/>
        <end position="347"/>
    </location>
</feature>
<dbReference type="OrthoDB" id="1030920at2"/>
<evidence type="ECO:0000313" key="2">
    <source>
        <dbReference type="EMBL" id="TFH82637.1"/>
    </source>
</evidence>
<name>A0A4Y8VQE3_9BACT</name>
<dbReference type="RefSeq" id="WP_134843129.1">
    <property type="nucleotide sequence ID" value="NZ_DBGBKM010000278.1"/>
</dbReference>
<evidence type="ECO:0000313" key="3">
    <source>
        <dbReference type="Proteomes" id="UP000297872"/>
    </source>
</evidence>
<keyword evidence="1" id="KW-0732">Signal</keyword>
<evidence type="ECO:0008006" key="4">
    <source>
        <dbReference type="Google" id="ProtNLM"/>
    </source>
</evidence>
<gene>
    <name evidence="2" type="ORF">EXN75_05860</name>
</gene>
<protein>
    <recommendedName>
        <fullName evidence="4">Nuclear transport factor 2 family protein</fullName>
    </recommendedName>
</protein>
<dbReference type="AlphaFoldDB" id="A0A4Y8VQE3"/>
<organism evidence="2 3">
    <name type="scientific">Segatella hominis</name>
    <dbReference type="NCBI Taxonomy" id="2518605"/>
    <lineage>
        <taxon>Bacteria</taxon>
        <taxon>Pseudomonadati</taxon>
        <taxon>Bacteroidota</taxon>
        <taxon>Bacteroidia</taxon>
        <taxon>Bacteroidales</taxon>
        <taxon>Prevotellaceae</taxon>
        <taxon>Segatella</taxon>
    </lineage>
</organism>
<comment type="caution">
    <text evidence="2">The sequence shown here is derived from an EMBL/GenBank/DDBJ whole genome shotgun (WGS) entry which is preliminary data.</text>
</comment>